<dbReference type="Pfam" id="PF12244">
    <property type="entry name" value="DUF3606"/>
    <property type="match status" value="1"/>
</dbReference>
<keyword evidence="2" id="KW-1185">Reference proteome</keyword>
<evidence type="ECO:0000313" key="2">
    <source>
        <dbReference type="Proteomes" id="UP000177506"/>
    </source>
</evidence>
<organism evidence="1 2">
    <name type="scientific">Hymenobacter coccineus</name>
    <dbReference type="NCBI Taxonomy" id="1908235"/>
    <lineage>
        <taxon>Bacteria</taxon>
        <taxon>Pseudomonadati</taxon>
        <taxon>Bacteroidota</taxon>
        <taxon>Cytophagia</taxon>
        <taxon>Cytophagales</taxon>
        <taxon>Hymenobacteraceae</taxon>
        <taxon>Hymenobacter</taxon>
    </lineage>
</organism>
<dbReference type="EMBL" id="MDZA01000099">
    <property type="protein sequence ID" value="OGX90995.1"/>
    <property type="molecule type" value="Genomic_DNA"/>
</dbReference>
<dbReference type="OrthoDB" id="7030114at2"/>
<protein>
    <recommendedName>
        <fullName evidence="3">DUF3606 domain-containing protein</fullName>
    </recommendedName>
</protein>
<evidence type="ECO:0008006" key="3">
    <source>
        <dbReference type="Google" id="ProtNLM"/>
    </source>
</evidence>
<comment type="caution">
    <text evidence="1">The sequence shown here is derived from an EMBL/GenBank/DDBJ whole genome shotgun (WGS) entry which is preliminary data.</text>
</comment>
<dbReference type="AlphaFoldDB" id="A0A1G1TJE5"/>
<proteinExistence type="predicted"/>
<dbReference type="InterPro" id="IPR022037">
    <property type="entry name" value="DUF3606"/>
</dbReference>
<dbReference type="RefSeq" id="WP_070742420.1">
    <property type="nucleotide sequence ID" value="NZ_MDZA01000099.1"/>
</dbReference>
<sequence length="75" mass="8130">MPTYSAPDAPADTHRVSLATPLTIAHWMSTFACSEVDLRAAVAARGTRPADVNHHLVHQRLARYPFLGLAGARHS</sequence>
<gene>
    <name evidence="1" type="ORF">BEN49_05815</name>
</gene>
<accession>A0A1G1TJE5</accession>
<dbReference type="Proteomes" id="UP000177506">
    <property type="component" value="Unassembled WGS sequence"/>
</dbReference>
<name>A0A1G1TJE5_9BACT</name>
<evidence type="ECO:0000313" key="1">
    <source>
        <dbReference type="EMBL" id="OGX90995.1"/>
    </source>
</evidence>
<reference evidence="1 2" key="1">
    <citation type="submission" date="2016-08" db="EMBL/GenBank/DDBJ databases">
        <title>Hymenobacter coccineus sp. nov., Hymenobacter lapidarius sp. nov. and Hymenobacter glacialis sp. nov., isolated from Antarctic soil.</title>
        <authorList>
            <person name="Sedlacek I."/>
            <person name="Kralova S."/>
            <person name="Kyrova K."/>
            <person name="Maslanova I."/>
            <person name="Stankova E."/>
            <person name="Vrbovska V."/>
            <person name="Nemec M."/>
            <person name="Bartak M."/>
            <person name="Svec P."/>
            <person name="Busse H.-J."/>
            <person name="Pantucek R."/>
        </authorList>
    </citation>
    <scope>NUCLEOTIDE SEQUENCE [LARGE SCALE GENOMIC DNA]</scope>
    <source>
        <strain evidence="1 2">CCM 8649</strain>
    </source>
</reference>